<keyword evidence="4" id="KW-1185">Reference proteome</keyword>
<feature type="transmembrane region" description="Helical" evidence="1">
    <location>
        <begin position="94"/>
        <end position="112"/>
    </location>
</feature>
<evidence type="ECO:0000256" key="1">
    <source>
        <dbReference type="SAM" id="Phobius"/>
    </source>
</evidence>
<dbReference type="VEuPathDB" id="FungiDB:BD410DRAFT_758137"/>
<dbReference type="STRING" id="50990.A0A4R5XE43"/>
<evidence type="ECO:0000313" key="4">
    <source>
        <dbReference type="Proteomes" id="UP000294933"/>
    </source>
</evidence>
<feature type="domain" description="DUF7719" evidence="2">
    <location>
        <begin position="123"/>
        <end position="189"/>
    </location>
</feature>
<organism evidence="3 4">
    <name type="scientific">Rickenella mellea</name>
    <dbReference type="NCBI Taxonomy" id="50990"/>
    <lineage>
        <taxon>Eukaryota</taxon>
        <taxon>Fungi</taxon>
        <taxon>Dikarya</taxon>
        <taxon>Basidiomycota</taxon>
        <taxon>Agaricomycotina</taxon>
        <taxon>Agaricomycetes</taxon>
        <taxon>Hymenochaetales</taxon>
        <taxon>Rickenellaceae</taxon>
        <taxon>Rickenella</taxon>
    </lineage>
</organism>
<dbReference type="EMBL" id="ML170156">
    <property type="protein sequence ID" value="TDL29354.1"/>
    <property type="molecule type" value="Genomic_DNA"/>
</dbReference>
<protein>
    <recommendedName>
        <fullName evidence="2">DUF7719 domain-containing protein</fullName>
    </recommendedName>
</protein>
<reference evidence="3 4" key="1">
    <citation type="submission" date="2018-06" db="EMBL/GenBank/DDBJ databases">
        <title>A transcriptomic atlas of mushroom development highlights an independent origin of complex multicellularity.</title>
        <authorList>
            <consortium name="DOE Joint Genome Institute"/>
            <person name="Krizsan K."/>
            <person name="Almasi E."/>
            <person name="Merenyi Z."/>
            <person name="Sahu N."/>
            <person name="Viragh M."/>
            <person name="Koszo T."/>
            <person name="Mondo S."/>
            <person name="Kiss B."/>
            <person name="Balint B."/>
            <person name="Kues U."/>
            <person name="Barry K."/>
            <person name="Hegedus J.C."/>
            <person name="Henrissat B."/>
            <person name="Johnson J."/>
            <person name="Lipzen A."/>
            <person name="Ohm R."/>
            <person name="Nagy I."/>
            <person name="Pangilinan J."/>
            <person name="Yan J."/>
            <person name="Xiong Y."/>
            <person name="Grigoriev I.V."/>
            <person name="Hibbett D.S."/>
            <person name="Nagy L.G."/>
        </authorList>
    </citation>
    <scope>NUCLEOTIDE SEQUENCE [LARGE SCALE GENOMIC DNA]</scope>
    <source>
        <strain evidence="3 4">SZMC22713</strain>
    </source>
</reference>
<keyword evidence="1" id="KW-0472">Membrane</keyword>
<name>A0A4R5XE43_9AGAM</name>
<keyword evidence="1" id="KW-1133">Transmembrane helix</keyword>
<accession>A0A4R5XE43</accession>
<sequence>MARRQKNKLPLAKPEDIEIPEEEQWRLINSSGVLNAAPQAQVQTSKPDEEADDGFVLCDELFNTVLLIIPLSFMLVLMEILVHRQYSQPVTLGVIWDRMVSGIPIMSVFIFYTNRHKANRRVQLFLFILSLIVGARMIYNINKANWTTVITQCPPLATIWVYTIVQLELLPAVGGLAIVGAWTWWNGLKLIL</sequence>
<evidence type="ECO:0000313" key="3">
    <source>
        <dbReference type="EMBL" id="TDL29354.1"/>
    </source>
</evidence>
<evidence type="ECO:0000259" key="2">
    <source>
        <dbReference type="Pfam" id="PF24841"/>
    </source>
</evidence>
<feature type="transmembrane region" description="Helical" evidence="1">
    <location>
        <begin position="61"/>
        <end position="82"/>
    </location>
</feature>
<dbReference type="OrthoDB" id="5597489at2759"/>
<dbReference type="PANTHER" id="PTHR37846:SF1">
    <property type="entry name" value="DEACETYLASE-LIKE PROTEIN"/>
    <property type="match status" value="1"/>
</dbReference>
<dbReference type="PANTHER" id="PTHR37846">
    <property type="entry name" value="YALI0B21296P"/>
    <property type="match status" value="1"/>
</dbReference>
<feature type="transmembrane region" description="Helical" evidence="1">
    <location>
        <begin position="159"/>
        <end position="185"/>
    </location>
</feature>
<dbReference type="Pfam" id="PF24841">
    <property type="entry name" value="DUF7719"/>
    <property type="match status" value="1"/>
</dbReference>
<gene>
    <name evidence="3" type="ORF">BD410DRAFT_758137</name>
</gene>
<feature type="transmembrane region" description="Helical" evidence="1">
    <location>
        <begin position="124"/>
        <end position="139"/>
    </location>
</feature>
<dbReference type="Proteomes" id="UP000294933">
    <property type="component" value="Unassembled WGS sequence"/>
</dbReference>
<dbReference type="AlphaFoldDB" id="A0A4R5XE43"/>
<keyword evidence="1" id="KW-0812">Transmembrane</keyword>
<proteinExistence type="predicted"/>
<dbReference type="InterPro" id="IPR056136">
    <property type="entry name" value="DUF7719"/>
</dbReference>